<dbReference type="SUPFAM" id="SSF54001">
    <property type="entry name" value="Cysteine proteinases"/>
    <property type="match status" value="1"/>
</dbReference>
<keyword evidence="4" id="KW-0677">Repeat</keyword>
<feature type="repeat" description="PPR" evidence="8">
    <location>
        <begin position="1259"/>
        <end position="1293"/>
    </location>
</feature>
<dbReference type="PROSITE" id="PS50235">
    <property type="entry name" value="USP_3"/>
    <property type="match status" value="1"/>
</dbReference>
<feature type="region of interest" description="Disordered" evidence="9">
    <location>
        <begin position="471"/>
        <end position="495"/>
    </location>
</feature>
<dbReference type="PROSITE" id="PS00973">
    <property type="entry name" value="USP_2"/>
    <property type="match status" value="1"/>
</dbReference>
<dbReference type="GO" id="GO:0009570">
    <property type="term" value="C:chloroplast stroma"/>
    <property type="evidence" value="ECO:0007669"/>
    <property type="project" value="TreeGrafter"/>
</dbReference>
<gene>
    <name evidence="12" type="ORF">TanjilG_33035</name>
</gene>
<comment type="similarity">
    <text evidence="2">Belongs to the peptidase C19 family.</text>
</comment>
<feature type="repeat" description="PPR" evidence="8">
    <location>
        <begin position="1119"/>
        <end position="1153"/>
    </location>
</feature>
<organism evidence="12 13">
    <name type="scientific">Lupinus angustifolius</name>
    <name type="common">Narrow-leaved blue lupine</name>
    <dbReference type="NCBI Taxonomy" id="3871"/>
    <lineage>
        <taxon>Eukaryota</taxon>
        <taxon>Viridiplantae</taxon>
        <taxon>Streptophyta</taxon>
        <taxon>Embryophyta</taxon>
        <taxon>Tracheophyta</taxon>
        <taxon>Spermatophyta</taxon>
        <taxon>Magnoliopsida</taxon>
        <taxon>eudicotyledons</taxon>
        <taxon>Gunneridae</taxon>
        <taxon>Pentapetalae</taxon>
        <taxon>rosids</taxon>
        <taxon>fabids</taxon>
        <taxon>Fabales</taxon>
        <taxon>Fabaceae</taxon>
        <taxon>Papilionoideae</taxon>
        <taxon>50 kb inversion clade</taxon>
        <taxon>genistoids sensu lato</taxon>
        <taxon>core genistoids</taxon>
        <taxon>Genisteae</taxon>
        <taxon>Lupinus</taxon>
    </lineage>
</organism>
<evidence type="ECO:0000256" key="5">
    <source>
        <dbReference type="ARBA" id="ARBA00022771"/>
    </source>
</evidence>
<dbReference type="GO" id="GO:0004843">
    <property type="term" value="F:cysteine-type deubiquitinase activity"/>
    <property type="evidence" value="ECO:0007669"/>
    <property type="project" value="InterPro"/>
</dbReference>
<dbReference type="InterPro" id="IPR013083">
    <property type="entry name" value="Znf_RING/FYVE/PHD"/>
</dbReference>
<dbReference type="InterPro" id="IPR018200">
    <property type="entry name" value="USP_CS"/>
</dbReference>
<name>A0A4P1RNJ8_LUPAN</name>
<feature type="compositionally biased region" description="Polar residues" evidence="9">
    <location>
        <begin position="340"/>
        <end position="358"/>
    </location>
</feature>
<accession>A0A4P1RNJ8</accession>
<sequence length="1538" mass="172682">MGKKGRKKSRVSSIVVTNKDTCTATTAIAPHVCPHILKGVNLNTFSANIASFPSSITCQDCSKRKGKGKCKDANKNIWVCLNCAHFTCGGLGLPTTPHCHVLTHSTQTRHPLFTLFDKPQFCWCFRCNMPIQHTDQTSHLLSHALNLFKQHSSLKSPPNPHISPTSDIQSKTLITTASSYGRGGYVVRGMLNLGNTCFFNSIMQILLAMDNLRHNFLNLEAPSPQFRGYQQHDSHEFLRCLLDGLSTEELAARKHNVTNSNNTLVHALFGGQISSTVCCTHCGHFSTVYEPFLDLSLPVPTKKPPPSKAQQVSRTKNTKLPPKKGGKSRAKGRKDVGPLPTQSLSNQLSGPAPSNTSSVVAEMLDSSGDSTVQGSEEISNTADKYDLSSPKFVAVAESQNTQQVIDNAIKNMLASWDDFTWLDFVEDGNVAGESDFISQEDTLEVHDAENNNECLKELHVQVATCESHGPVNFLKDNEEDQNPRPDSSLENGWKDEVPLQVQGSEVLLLPYKEESPSAGEIIGKDGEASSSVLDRGQEELEFDGHGDLFDEPEVVVAGPAPRPTLSGEVVGTGFIVGNNNESEPDEVDDTDSLVSVGSCLAHFIEPELLSDDNAWYCDNCSKLIQCQKMKTNKLVKNVSNGNETSGHKEPGHAACSVKVGGLGNVDIGNGENVGSSVSHVKNGMELERGQIHELSTNTNDRDHGALEMKDKHNEELEYSGSHKASNKESCNRQAADSSSTLHMSDTVQKSDTWMLGEYNKDSNEHNEEEANSKSVKVKRDATKRVLIYKAPPVLTIHLKRFSQDACGHLSKLNGHVSFREIMDLRPYMDPRCVNEENYEYHLVGVVEHVGSMRGGHYVAYARGMADKGNENEGSTWYHASDSDVREASLNEVLHLEIELYRIREERKSELSHCKTSSSYNNKQQQHQQHQHQQQHQRSRTQQPPHLDHEVDMDDLLSSISETQNEQQLFALLSRYSGRQLSIRFMVSLLSRQSDWQRSLAILDWINHKARYSPSLFAFNVVIRNVLRAKQWQLAHGLFDEMRQLGLSPDRYTYSTLITYFGKHGLFDSSLFWLQQMEQDNVPGDLVLYSNLIELSRKLCDYSKAISIFMRLKSSGITPDLVAYNSMINVFGKAKLFREARLLLHEMRENGVQPDTVSYSTLLTMYVENHKFVEALSMFSEMNEGKCSPDLTTCNIMIDVYGQLDMAKEADRLFWSMRKIGIEPSVVSYNTLLRVYGEAELFGEAIQLFRLMQKKSIQQNVVTYNTMIKIYGKSLEHEKATNLIQEMQNRGIEPNSITYSTIISIWEKAGKLDRAAMLFQKLRSSGAEIDQVLYQTMIVAYERAGLVGHAKRLLQELKQPDSIPRETAITILARAGRIEEATWVFRQAFDAGEIKDISVFSCMIDLFSRNKKYANVVEVFEKMREVGYFPDSNVIALVLNAFGKLREFEKADALYGQMYEEGCVFPDEVHFQMLSLYGAKKDFKMVESLFEKLDSNPNINKKELHLVVASIYERVDRLNDSSRIMNRMNQRATGNHDRA</sequence>
<feature type="region of interest" description="Disordered" evidence="9">
    <location>
        <begin position="911"/>
        <end position="948"/>
    </location>
</feature>
<feature type="compositionally biased region" description="Basic residues" evidence="9">
    <location>
        <begin position="928"/>
        <end position="938"/>
    </location>
</feature>
<protein>
    <submittedName>
        <fullName evidence="12">Uncharacterized protein</fullName>
    </submittedName>
</protein>
<dbReference type="PROSITE" id="PS50271">
    <property type="entry name" value="ZF_UBP"/>
    <property type="match status" value="1"/>
</dbReference>
<evidence type="ECO:0000259" key="11">
    <source>
        <dbReference type="PROSITE" id="PS50271"/>
    </source>
</evidence>
<dbReference type="InterPro" id="IPR001394">
    <property type="entry name" value="Peptidase_C19_UCH"/>
</dbReference>
<dbReference type="InterPro" id="IPR001607">
    <property type="entry name" value="Znf_UBP"/>
</dbReference>
<feature type="repeat" description="PPR" evidence="8">
    <location>
        <begin position="1294"/>
        <end position="1328"/>
    </location>
</feature>
<feature type="region of interest" description="Disordered" evidence="9">
    <location>
        <begin position="300"/>
        <end position="358"/>
    </location>
</feature>
<evidence type="ECO:0000256" key="2">
    <source>
        <dbReference type="ARBA" id="ARBA00009085"/>
    </source>
</evidence>
<feature type="repeat" description="PPR" evidence="8">
    <location>
        <begin position="1014"/>
        <end position="1048"/>
    </location>
</feature>
<feature type="repeat" description="PPR" evidence="8">
    <location>
        <begin position="1224"/>
        <end position="1258"/>
    </location>
</feature>
<dbReference type="GO" id="GO:0008270">
    <property type="term" value="F:zinc ion binding"/>
    <property type="evidence" value="ECO:0007669"/>
    <property type="project" value="UniProtKB-KW"/>
</dbReference>
<dbReference type="PROSITE" id="PS00972">
    <property type="entry name" value="USP_1"/>
    <property type="match status" value="1"/>
</dbReference>
<dbReference type="Pfam" id="PF13041">
    <property type="entry name" value="PPR_2"/>
    <property type="match status" value="4"/>
</dbReference>
<feature type="domain" description="UBP-type" evidence="11">
    <location>
        <begin position="31"/>
        <end position="151"/>
    </location>
</feature>
<proteinExistence type="inferred from homology"/>
<feature type="repeat" description="PPR" evidence="8">
    <location>
        <begin position="1329"/>
        <end position="1363"/>
    </location>
</feature>
<dbReference type="SUPFAM" id="SSF57850">
    <property type="entry name" value="RING/U-box"/>
    <property type="match status" value="1"/>
</dbReference>
<dbReference type="Gramene" id="OIW14693">
    <property type="protein sequence ID" value="OIW14693"/>
    <property type="gene ID" value="TanjilG_33035"/>
</dbReference>
<evidence type="ECO:0000313" key="12">
    <source>
        <dbReference type="EMBL" id="OIW14693.1"/>
    </source>
</evidence>
<dbReference type="Gene3D" id="1.25.40.10">
    <property type="entry name" value="Tetratricopeptide repeat domain"/>
    <property type="match status" value="4"/>
</dbReference>
<dbReference type="FunFam" id="1.25.40.10:FF:000770">
    <property type="entry name" value="pentatricopeptide repeat-containing protein At5g39980, chloroplastic"/>
    <property type="match status" value="1"/>
</dbReference>
<evidence type="ECO:0000313" key="13">
    <source>
        <dbReference type="Proteomes" id="UP000188354"/>
    </source>
</evidence>
<dbReference type="InterPro" id="IPR028889">
    <property type="entry name" value="USP"/>
</dbReference>
<feature type="compositionally biased region" description="Basic residues" evidence="9">
    <location>
        <begin position="321"/>
        <end position="332"/>
    </location>
</feature>
<reference evidence="12 13" key="1">
    <citation type="journal article" date="2017" name="Plant Biotechnol. J.">
        <title>A comprehensive draft genome sequence for lupin (Lupinus angustifolius), an emerging health food: insights into plant-microbe interactions and legume evolution.</title>
        <authorList>
            <person name="Hane J.K."/>
            <person name="Ming Y."/>
            <person name="Kamphuis L.G."/>
            <person name="Nelson M.N."/>
            <person name="Garg G."/>
            <person name="Atkins C.A."/>
            <person name="Bayer P.E."/>
            <person name="Bravo A."/>
            <person name="Bringans S."/>
            <person name="Cannon S."/>
            <person name="Edwards D."/>
            <person name="Foley R."/>
            <person name="Gao L.L."/>
            <person name="Harrison M.J."/>
            <person name="Huang W."/>
            <person name="Hurgobin B."/>
            <person name="Li S."/>
            <person name="Liu C.W."/>
            <person name="McGrath A."/>
            <person name="Morahan G."/>
            <person name="Murray J."/>
            <person name="Weller J."/>
            <person name="Jian J."/>
            <person name="Singh K.B."/>
        </authorList>
    </citation>
    <scope>NUCLEOTIDE SEQUENCE [LARGE SCALE GENOMIC DNA]</scope>
    <source>
        <strain evidence="13">cv. Tanjil</strain>
        <tissue evidence="12">Whole plant</tissue>
    </source>
</reference>
<dbReference type="InterPro" id="IPR038765">
    <property type="entry name" value="Papain-like_cys_pep_sf"/>
</dbReference>
<evidence type="ECO:0000256" key="4">
    <source>
        <dbReference type="ARBA" id="ARBA00022737"/>
    </source>
</evidence>
<dbReference type="PROSITE" id="PS51375">
    <property type="entry name" value="PPR"/>
    <property type="match status" value="11"/>
</dbReference>
<dbReference type="SUPFAM" id="SSF81901">
    <property type="entry name" value="HCP-like"/>
    <property type="match status" value="1"/>
</dbReference>
<dbReference type="InterPro" id="IPR002885">
    <property type="entry name" value="PPR_rpt"/>
</dbReference>
<dbReference type="Pfam" id="PF01535">
    <property type="entry name" value="PPR"/>
    <property type="match status" value="3"/>
</dbReference>
<dbReference type="SMART" id="SM00290">
    <property type="entry name" value="ZnF_UBP"/>
    <property type="match status" value="1"/>
</dbReference>
<evidence type="ECO:0000256" key="3">
    <source>
        <dbReference type="ARBA" id="ARBA00022723"/>
    </source>
</evidence>
<dbReference type="InterPro" id="IPR011990">
    <property type="entry name" value="TPR-like_helical_dom_sf"/>
</dbReference>
<feature type="compositionally biased region" description="Polar residues" evidence="9">
    <location>
        <begin position="731"/>
        <end position="748"/>
    </location>
</feature>
<keyword evidence="3" id="KW-0479">Metal-binding</keyword>
<dbReference type="Gene3D" id="3.30.40.10">
    <property type="entry name" value="Zinc/RING finger domain, C3HC4 (zinc finger)"/>
    <property type="match status" value="1"/>
</dbReference>
<evidence type="ECO:0000256" key="8">
    <source>
        <dbReference type="PROSITE-ProRule" id="PRU00708"/>
    </source>
</evidence>
<dbReference type="GO" id="GO:0016579">
    <property type="term" value="P:protein deubiquitination"/>
    <property type="evidence" value="ECO:0007669"/>
    <property type="project" value="InterPro"/>
</dbReference>
<comment type="similarity">
    <text evidence="1">Belongs to the PPR family. P subfamily.</text>
</comment>
<feature type="repeat" description="PPR" evidence="8">
    <location>
        <begin position="1395"/>
        <end position="1429"/>
    </location>
</feature>
<dbReference type="NCBIfam" id="TIGR00756">
    <property type="entry name" value="PPR"/>
    <property type="match status" value="8"/>
</dbReference>
<keyword evidence="6" id="KW-0862">Zinc</keyword>
<dbReference type="Pfam" id="PF02148">
    <property type="entry name" value="zf-UBP"/>
    <property type="match status" value="1"/>
</dbReference>
<feature type="repeat" description="PPR" evidence="8">
    <location>
        <begin position="1049"/>
        <end position="1083"/>
    </location>
</feature>
<feature type="region of interest" description="Disordered" evidence="9">
    <location>
        <begin position="715"/>
        <end position="748"/>
    </location>
</feature>
<dbReference type="Gene3D" id="3.90.70.10">
    <property type="entry name" value="Cysteine proteinases"/>
    <property type="match status" value="2"/>
</dbReference>
<keyword evidence="5 7" id="KW-0863">Zinc-finger</keyword>
<evidence type="ECO:0000256" key="9">
    <source>
        <dbReference type="SAM" id="MobiDB-lite"/>
    </source>
</evidence>
<dbReference type="GO" id="GO:0042134">
    <property type="term" value="F:rRNA primary transcript binding"/>
    <property type="evidence" value="ECO:0007669"/>
    <property type="project" value="TreeGrafter"/>
</dbReference>
<dbReference type="Pfam" id="PF00443">
    <property type="entry name" value="UCH"/>
    <property type="match status" value="1"/>
</dbReference>
<dbReference type="PANTHER" id="PTHR47447:SF7">
    <property type="entry name" value="PENTATRICOPEPTIDE REPEAT-CONTAINING PROTEIN"/>
    <property type="match status" value="1"/>
</dbReference>
<dbReference type="GO" id="GO:0045727">
    <property type="term" value="P:positive regulation of translation"/>
    <property type="evidence" value="ECO:0007669"/>
    <property type="project" value="TreeGrafter"/>
</dbReference>
<feature type="domain" description="USP" evidence="10">
    <location>
        <begin position="188"/>
        <end position="905"/>
    </location>
</feature>
<evidence type="ECO:0000256" key="1">
    <source>
        <dbReference type="ARBA" id="ARBA00007626"/>
    </source>
</evidence>
<feature type="compositionally biased region" description="Polar residues" evidence="9">
    <location>
        <begin position="913"/>
        <end position="922"/>
    </location>
</feature>
<evidence type="ECO:0000256" key="6">
    <source>
        <dbReference type="ARBA" id="ARBA00022833"/>
    </source>
</evidence>
<feature type="repeat" description="PPR" evidence="8">
    <location>
        <begin position="1189"/>
        <end position="1223"/>
    </location>
</feature>
<dbReference type="EMBL" id="CM007363">
    <property type="protein sequence ID" value="OIW14693.1"/>
    <property type="molecule type" value="Genomic_DNA"/>
</dbReference>
<feature type="repeat" description="PPR" evidence="8">
    <location>
        <begin position="1084"/>
        <end position="1118"/>
    </location>
</feature>
<dbReference type="GO" id="GO:0003729">
    <property type="term" value="F:mRNA binding"/>
    <property type="evidence" value="ECO:0007669"/>
    <property type="project" value="TreeGrafter"/>
</dbReference>
<evidence type="ECO:0000256" key="7">
    <source>
        <dbReference type="PROSITE-ProRule" id="PRU00502"/>
    </source>
</evidence>
<keyword evidence="13" id="KW-1185">Reference proteome</keyword>
<evidence type="ECO:0000259" key="10">
    <source>
        <dbReference type="PROSITE" id="PS50235"/>
    </source>
</evidence>
<dbReference type="PANTHER" id="PTHR47447">
    <property type="entry name" value="OS03G0856100 PROTEIN"/>
    <property type="match status" value="1"/>
</dbReference>
<dbReference type="Proteomes" id="UP000188354">
    <property type="component" value="Chromosome LG03"/>
</dbReference>
<feature type="repeat" description="PPR" evidence="8">
    <location>
        <begin position="1154"/>
        <end position="1188"/>
    </location>
</feature>